<feature type="domain" description="FAD-binding" evidence="5">
    <location>
        <begin position="9"/>
        <end position="179"/>
    </location>
</feature>
<reference evidence="6" key="1">
    <citation type="journal article" date="2020" name="Fungal Divers.">
        <title>Resolving the Mortierellaceae phylogeny through synthesis of multi-gene phylogenetics and phylogenomics.</title>
        <authorList>
            <person name="Vandepol N."/>
            <person name="Liber J."/>
            <person name="Desiro A."/>
            <person name="Na H."/>
            <person name="Kennedy M."/>
            <person name="Barry K."/>
            <person name="Grigoriev I.V."/>
            <person name="Miller A.N."/>
            <person name="O'Donnell K."/>
            <person name="Stajich J.E."/>
            <person name="Bonito G."/>
        </authorList>
    </citation>
    <scope>NUCLEOTIDE SEQUENCE</scope>
    <source>
        <strain evidence="6">NVP60</strain>
    </source>
</reference>
<dbReference type="InterPro" id="IPR036188">
    <property type="entry name" value="FAD/NAD-bd_sf"/>
</dbReference>
<dbReference type="PANTHER" id="PTHR47356">
    <property type="entry name" value="FAD-DEPENDENT MONOOXYGENASE ASQG-RELATED"/>
    <property type="match status" value="1"/>
</dbReference>
<keyword evidence="4" id="KW-0560">Oxidoreductase</keyword>
<dbReference type="PRINTS" id="PR00420">
    <property type="entry name" value="RNGMNOXGNASE"/>
</dbReference>
<keyword evidence="2" id="KW-0285">Flavoprotein</keyword>
<evidence type="ECO:0000256" key="2">
    <source>
        <dbReference type="ARBA" id="ARBA00022630"/>
    </source>
</evidence>
<dbReference type="GO" id="GO:0004497">
    <property type="term" value="F:monooxygenase activity"/>
    <property type="evidence" value="ECO:0007669"/>
    <property type="project" value="InterPro"/>
</dbReference>
<dbReference type="Pfam" id="PF01494">
    <property type="entry name" value="FAD_binding_3"/>
    <property type="match status" value="1"/>
</dbReference>
<dbReference type="InterPro" id="IPR002938">
    <property type="entry name" value="FAD-bd"/>
</dbReference>
<proteinExistence type="inferred from homology"/>
<evidence type="ECO:0000313" key="7">
    <source>
        <dbReference type="Proteomes" id="UP000823405"/>
    </source>
</evidence>
<dbReference type="Proteomes" id="UP000823405">
    <property type="component" value="Unassembled WGS sequence"/>
</dbReference>
<keyword evidence="7" id="KW-1185">Reference proteome</keyword>
<comment type="similarity">
    <text evidence="1">Belongs to the paxM FAD-dependent monooxygenase family.</text>
</comment>
<dbReference type="OrthoDB" id="655030at2759"/>
<name>A0A9P6R5F7_9FUNG</name>
<dbReference type="EMBL" id="JAAAIN010000715">
    <property type="protein sequence ID" value="KAG0311453.1"/>
    <property type="molecule type" value="Genomic_DNA"/>
</dbReference>
<dbReference type="GO" id="GO:0071949">
    <property type="term" value="F:FAD binding"/>
    <property type="evidence" value="ECO:0007669"/>
    <property type="project" value="InterPro"/>
</dbReference>
<dbReference type="Gene3D" id="3.50.50.60">
    <property type="entry name" value="FAD/NAD(P)-binding domain"/>
    <property type="match status" value="1"/>
</dbReference>
<evidence type="ECO:0000256" key="3">
    <source>
        <dbReference type="ARBA" id="ARBA00022827"/>
    </source>
</evidence>
<keyword evidence="3" id="KW-0274">FAD</keyword>
<organism evidence="6 7">
    <name type="scientific">Linnemannia gamsii</name>
    <dbReference type="NCBI Taxonomy" id="64522"/>
    <lineage>
        <taxon>Eukaryota</taxon>
        <taxon>Fungi</taxon>
        <taxon>Fungi incertae sedis</taxon>
        <taxon>Mucoromycota</taxon>
        <taxon>Mortierellomycotina</taxon>
        <taxon>Mortierellomycetes</taxon>
        <taxon>Mortierellales</taxon>
        <taxon>Mortierellaceae</taxon>
        <taxon>Linnemannia</taxon>
    </lineage>
</organism>
<sequence length="458" mass="51656">MSSSSDKPTILIVGAGLGGLMHGALLEKSGVPYQIFERAAAVKPLGSALAVGPTLLPVFQQLGIYDELVSIGKYFTQIMGYKESLELMRPLDFKCLEEFTGYEQYIVDRPKLYELMLNQVPAHKIHFGHRVLNIHEEDDKVTIHLSNNDTVEGDVVVGADGAYSAVRQRMYEQLKAEGNLPKSDQEELPFSCTCLVGQTGILDPKEFPVIDLPKCHFTTVHGADKPYTWHTFNTSQGSLCWMVIHHLSEKTSKAAMEQRFRNNDNSEWGAYPAKTMCEETRSFPIELLDGKKRTLGDLYDQTPKEFISKVMLEEKVFKTWYHKRFVLMGDGAVTAMHDAIALANLFYAMPAKTSEDVTKIFEQYQMERLPAVTESFNNSRQLAKISEKGFVGSLILYLSTHMPIWLWRLGLAKTVRFRPQVGFIKAIEPKGTIMPEPSISEQLARAIFEKQQQEASSN</sequence>
<comment type="caution">
    <text evidence="6">The sequence shown here is derived from an EMBL/GenBank/DDBJ whole genome shotgun (WGS) entry which is preliminary data.</text>
</comment>
<evidence type="ECO:0000259" key="5">
    <source>
        <dbReference type="Pfam" id="PF01494"/>
    </source>
</evidence>
<dbReference type="SUPFAM" id="SSF51905">
    <property type="entry name" value="FAD/NAD(P)-binding domain"/>
    <property type="match status" value="1"/>
</dbReference>
<evidence type="ECO:0000256" key="1">
    <source>
        <dbReference type="ARBA" id="ARBA00007992"/>
    </source>
</evidence>
<accession>A0A9P6R5F7</accession>
<evidence type="ECO:0000256" key="4">
    <source>
        <dbReference type="ARBA" id="ARBA00023002"/>
    </source>
</evidence>
<dbReference type="PANTHER" id="PTHR47356:SF2">
    <property type="entry name" value="FAD-BINDING DOMAIN-CONTAINING PROTEIN-RELATED"/>
    <property type="match status" value="1"/>
</dbReference>
<gene>
    <name evidence="6" type="ORF">BGZ97_011870</name>
</gene>
<dbReference type="AlphaFoldDB" id="A0A9P6R5F7"/>
<protein>
    <recommendedName>
        <fullName evidence="5">FAD-binding domain-containing protein</fullName>
    </recommendedName>
</protein>
<evidence type="ECO:0000313" key="6">
    <source>
        <dbReference type="EMBL" id="KAG0311453.1"/>
    </source>
</evidence>
<dbReference type="InterPro" id="IPR050562">
    <property type="entry name" value="FAD_mOase_fung"/>
</dbReference>